<evidence type="ECO:0000256" key="5">
    <source>
        <dbReference type="ARBA" id="ARBA00022840"/>
    </source>
</evidence>
<comment type="similarity">
    <text evidence="1">Belongs to the protein kinase superfamily. CMGC Ser/Thr protein kinase family. CDC2/CDKX subfamily.</text>
</comment>
<reference evidence="8" key="1">
    <citation type="journal article" date="2018" name="DNA Res.">
        <title>Multiple hybrid de novo genome assembly of finger millet, an orphan allotetraploid crop.</title>
        <authorList>
            <person name="Hatakeyama M."/>
            <person name="Aluri S."/>
            <person name="Balachadran M.T."/>
            <person name="Sivarajan S.R."/>
            <person name="Patrignani A."/>
            <person name="Gruter S."/>
            <person name="Poveda L."/>
            <person name="Shimizu-Inatsugi R."/>
            <person name="Baeten J."/>
            <person name="Francoijs K.J."/>
            <person name="Nataraja K.N."/>
            <person name="Reddy Y.A.N."/>
            <person name="Phadnis S."/>
            <person name="Ravikumar R.L."/>
            <person name="Schlapbach R."/>
            <person name="Sreeman S.M."/>
            <person name="Shimizu K.K."/>
        </authorList>
    </citation>
    <scope>NUCLEOTIDE SEQUENCE</scope>
</reference>
<dbReference type="PANTHER" id="PTHR24056:SF432">
    <property type="entry name" value="OS10G0154500 PROTEIN"/>
    <property type="match status" value="1"/>
</dbReference>
<accession>A0AAV5CNZ8</accession>
<keyword evidence="9" id="KW-1185">Reference proteome</keyword>
<dbReference type="InterPro" id="IPR000719">
    <property type="entry name" value="Prot_kinase_dom"/>
</dbReference>
<keyword evidence="3" id="KW-0597">Phosphoprotein</keyword>
<dbReference type="GO" id="GO:0007346">
    <property type="term" value="P:regulation of mitotic cell cycle"/>
    <property type="evidence" value="ECO:0007669"/>
    <property type="project" value="TreeGrafter"/>
</dbReference>
<comment type="catalytic activity">
    <reaction evidence="6">
        <text>[DNA-directed RNA polymerase] + ATP = phospho-[DNA-directed RNA polymerase] + ADP + H(+)</text>
        <dbReference type="Rhea" id="RHEA:10216"/>
        <dbReference type="Rhea" id="RHEA-COMP:11321"/>
        <dbReference type="Rhea" id="RHEA-COMP:11322"/>
        <dbReference type="ChEBI" id="CHEBI:15378"/>
        <dbReference type="ChEBI" id="CHEBI:30616"/>
        <dbReference type="ChEBI" id="CHEBI:43176"/>
        <dbReference type="ChEBI" id="CHEBI:68546"/>
        <dbReference type="ChEBI" id="CHEBI:456216"/>
        <dbReference type="EC" id="2.7.11.23"/>
    </reaction>
</comment>
<dbReference type="PROSITE" id="PS00108">
    <property type="entry name" value="PROTEIN_KINASE_ST"/>
    <property type="match status" value="1"/>
</dbReference>
<comment type="caution">
    <text evidence="8">The sequence shown here is derived from an EMBL/GenBank/DDBJ whole genome shotgun (WGS) entry which is preliminary data.</text>
</comment>
<dbReference type="InterPro" id="IPR050108">
    <property type="entry name" value="CDK"/>
</dbReference>
<keyword evidence="4" id="KW-0547">Nucleotide-binding</keyword>
<dbReference type="EC" id="2.7.11.23" evidence="2"/>
<evidence type="ECO:0000259" key="7">
    <source>
        <dbReference type="PROSITE" id="PS50011"/>
    </source>
</evidence>
<dbReference type="FunFam" id="1.10.510.10:FF:000559">
    <property type="entry name" value="Protein kinase domain containing protein"/>
    <property type="match status" value="1"/>
</dbReference>
<dbReference type="SUPFAM" id="SSF56112">
    <property type="entry name" value="Protein kinase-like (PK-like)"/>
    <property type="match status" value="1"/>
</dbReference>
<dbReference type="Gene3D" id="1.10.510.10">
    <property type="entry name" value="Transferase(Phosphotransferase) domain 1"/>
    <property type="match status" value="1"/>
</dbReference>
<evidence type="ECO:0000256" key="1">
    <source>
        <dbReference type="ARBA" id="ARBA00006485"/>
    </source>
</evidence>
<reference evidence="8" key="2">
    <citation type="submission" date="2021-12" db="EMBL/GenBank/DDBJ databases">
        <title>Resequencing data analysis of finger millet.</title>
        <authorList>
            <person name="Hatakeyama M."/>
            <person name="Aluri S."/>
            <person name="Balachadran M.T."/>
            <person name="Sivarajan S.R."/>
            <person name="Poveda L."/>
            <person name="Shimizu-Inatsugi R."/>
            <person name="Schlapbach R."/>
            <person name="Sreeman S.M."/>
            <person name="Shimizu K.K."/>
        </authorList>
    </citation>
    <scope>NUCLEOTIDE SEQUENCE</scope>
</reference>
<dbReference type="GO" id="GO:0005634">
    <property type="term" value="C:nucleus"/>
    <property type="evidence" value="ECO:0007669"/>
    <property type="project" value="TreeGrafter"/>
</dbReference>
<evidence type="ECO:0000313" key="9">
    <source>
        <dbReference type="Proteomes" id="UP001054889"/>
    </source>
</evidence>
<dbReference type="AlphaFoldDB" id="A0AAV5CNZ8"/>
<dbReference type="InterPro" id="IPR008271">
    <property type="entry name" value="Ser/Thr_kinase_AS"/>
</dbReference>
<evidence type="ECO:0000256" key="3">
    <source>
        <dbReference type="ARBA" id="ARBA00022553"/>
    </source>
</evidence>
<dbReference type="Pfam" id="PF00069">
    <property type="entry name" value="Pkinase"/>
    <property type="match status" value="1"/>
</dbReference>
<evidence type="ECO:0000313" key="8">
    <source>
        <dbReference type="EMBL" id="GJM99839.1"/>
    </source>
</evidence>
<evidence type="ECO:0000256" key="2">
    <source>
        <dbReference type="ARBA" id="ARBA00012409"/>
    </source>
</evidence>
<sequence>MHGVKLIHRDMKPANILIGGDDPGGANATLKICDFGAATARKPAGTPYPEPRVGTLFYRSPEQLQGDRCYGPGVDVWALGCVMVELLTGEPLFGKADSEEEVLIMAAQLRDQVVSAGSEAFNGLPEPLSLAGREVLRGLLRFDPEERFSAAEALEHRWFAEDDDKT</sequence>
<dbReference type="PANTHER" id="PTHR24056">
    <property type="entry name" value="CELL DIVISION PROTEIN KINASE"/>
    <property type="match status" value="1"/>
</dbReference>
<protein>
    <recommendedName>
        <fullName evidence="2">[RNA-polymerase]-subunit kinase</fullName>
        <ecNumber evidence="2">2.7.11.23</ecNumber>
    </recommendedName>
</protein>
<name>A0AAV5CNZ8_ELECO</name>
<dbReference type="PROSITE" id="PS50011">
    <property type="entry name" value="PROTEIN_KINASE_DOM"/>
    <property type="match status" value="1"/>
</dbReference>
<dbReference type="Proteomes" id="UP001054889">
    <property type="component" value="Unassembled WGS sequence"/>
</dbReference>
<dbReference type="GO" id="GO:0005524">
    <property type="term" value="F:ATP binding"/>
    <property type="evidence" value="ECO:0007669"/>
    <property type="project" value="UniProtKB-KW"/>
</dbReference>
<dbReference type="EMBL" id="BQKI01000008">
    <property type="protein sequence ID" value="GJM99839.1"/>
    <property type="molecule type" value="Genomic_DNA"/>
</dbReference>
<proteinExistence type="inferred from homology"/>
<gene>
    <name evidence="8" type="primary">ga16977</name>
    <name evidence="8" type="ORF">PR202_ga16977</name>
</gene>
<dbReference type="GO" id="GO:0008353">
    <property type="term" value="F:RNA polymerase II CTD heptapeptide repeat kinase activity"/>
    <property type="evidence" value="ECO:0007669"/>
    <property type="project" value="UniProtKB-EC"/>
</dbReference>
<keyword evidence="5" id="KW-0067">ATP-binding</keyword>
<dbReference type="SMART" id="SM00220">
    <property type="entry name" value="S_TKc"/>
    <property type="match status" value="1"/>
</dbReference>
<organism evidence="8 9">
    <name type="scientific">Eleusine coracana subsp. coracana</name>
    <dbReference type="NCBI Taxonomy" id="191504"/>
    <lineage>
        <taxon>Eukaryota</taxon>
        <taxon>Viridiplantae</taxon>
        <taxon>Streptophyta</taxon>
        <taxon>Embryophyta</taxon>
        <taxon>Tracheophyta</taxon>
        <taxon>Spermatophyta</taxon>
        <taxon>Magnoliopsida</taxon>
        <taxon>Liliopsida</taxon>
        <taxon>Poales</taxon>
        <taxon>Poaceae</taxon>
        <taxon>PACMAD clade</taxon>
        <taxon>Chloridoideae</taxon>
        <taxon>Cynodonteae</taxon>
        <taxon>Eleusininae</taxon>
        <taxon>Eleusine</taxon>
    </lineage>
</organism>
<feature type="domain" description="Protein kinase" evidence="7">
    <location>
        <begin position="1"/>
        <end position="159"/>
    </location>
</feature>
<evidence type="ECO:0000256" key="4">
    <source>
        <dbReference type="ARBA" id="ARBA00022741"/>
    </source>
</evidence>
<evidence type="ECO:0000256" key="6">
    <source>
        <dbReference type="ARBA" id="ARBA00049280"/>
    </source>
</evidence>
<dbReference type="InterPro" id="IPR011009">
    <property type="entry name" value="Kinase-like_dom_sf"/>
</dbReference>